<organism evidence="2 3">
    <name type="scientific">Moraxella equi</name>
    <dbReference type="NCBI Taxonomy" id="60442"/>
    <lineage>
        <taxon>Bacteria</taxon>
        <taxon>Pseudomonadati</taxon>
        <taxon>Pseudomonadota</taxon>
        <taxon>Gammaproteobacteria</taxon>
        <taxon>Moraxellales</taxon>
        <taxon>Moraxellaceae</taxon>
        <taxon>Moraxella</taxon>
    </lineage>
</organism>
<keyword evidence="1" id="KW-0812">Transmembrane</keyword>
<feature type="transmembrane region" description="Helical" evidence="1">
    <location>
        <begin position="15"/>
        <end position="37"/>
    </location>
</feature>
<proteinExistence type="predicted"/>
<gene>
    <name evidence="2" type="ORF">NCTC11012_01920</name>
</gene>
<name>A0A378QRY1_9GAMM</name>
<keyword evidence="1" id="KW-0472">Membrane</keyword>
<dbReference type="EMBL" id="UGQF01000001">
    <property type="protein sequence ID" value="STZ03666.1"/>
    <property type="molecule type" value="Genomic_DNA"/>
</dbReference>
<keyword evidence="1" id="KW-1133">Transmembrane helix</keyword>
<dbReference type="AlphaFoldDB" id="A0A378QRY1"/>
<evidence type="ECO:0000313" key="2">
    <source>
        <dbReference type="EMBL" id="STZ03666.1"/>
    </source>
</evidence>
<sequence length="52" mass="6323">MKKLNLILLEKKYRWIFLPILSALMLMSYIVITSLLYDTNFYIYNRTGKDIF</sequence>
<reference evidence="2 3" key="1">
    <citation type="submission" date="2018-06" db="EMBL/GenBank/DDBJ databases">
        <authorList>
            <consortium name="Pathogen Informatics"/>
            <person name="Doyle S."/>
        </authorList>
    </citation>
    <scope>NUCLEOTIDE SEQUENCE [LARGE SCALE GENOMIC DNA]</scope>
    <source>
        <strain evidence="2 3">NCTC11012</strain>
    </source>
</reference>
<protein>
    <submittedName>
        <fullName evidence="2">Uncharacterized protein</fullName>
    </submittedName>
</protein>
<evidence type="ECO:0000256" key="1">
    <source>
        <dbReference type="SAM" id="Phobius"/>
    </source>
</evidence>
<dbReference type="Proteomes" id="UP000254618">
    <property type="component" value="Unassembled WGS sequence"/>
</dbReference>
<accession>A0A378QRY1</accession>
<evidence type="ECO:0000313" key="3">
    <source>
        <dbReference type="Proteomes" id="UP000254618"/>
    </source>
</evidence>